<name>A0A9X2I3D9_9GAMM</name>
<keyword evidence="4" id="KW-1185">Reference proteome</keyword>
<comment type="caution">
    <text evidence="3">The sequence shown here is derived from an EMBL/GenBank/DDBJ whole genome shotgun (WGS) entry which is preliminary data.</text>
</comment>
<proteinExistence type="predicted"/>
<dbReference type="RefSeq" id="WP_253966490.1">
    <property type="nucleotide sequence ID" value="NZ_JAMFTH010000001.1"/>
</dbReference>
<dbReference type="InterPro" id="IPR013517">
    <property type="entry name" value="FG-GAP"/>
</dbReference>
<keyword evidence="1 2" id="KW-0732">Signal</keyword>
<organism evidence="3 4">
    <name type="scientific">Gilvimarinus xylanilyticus</name>
    <dbReference type="NCBI Taxonomy" id="2944139"/>
    <lineage>
        <taxon>Bacteria</taxon>
        <taxon>Pseudomonadati</taxon>
        <taxon>Pseudomonadota</taxon>
        <taxon>Gammaproteobacteria</taxon>
        <taxon>Cellvibrionales</taxon>
        <taxon>Cellvibrionaceae</taxon>
        <taxon>Gilvimarinus</taxon>
    </lineage>
</organism>
<reference evidence="3" key="1">
    <citation type="submission" date="2022-05" db="EMBL/GenBank/DDBJ databases">
        <authorList>
            <person name="Sun H.-N."/>
        </authorList>
    </citation>
    <scope>NUCLEOTIDE SEQUENCE</scope>
    <source>
        <strain evidence="3">HB14</strain>
    </source>
</reference>
<dbReference type="PANTHER" id="PTHR45460">
    <property type="entry name" value="SIMILAR TO CYSTEINE PROTEINASE"/>
    <property type="match status" value="1"/>
</dbReference>
<dbReference type="PANTHER" id="PTHR45460:SF2">
    <property type="entry name" value="ALPHA 1,3 GLUCANASE, GH71 FAMILY (EUROFUNG)"/>
    <property type="match status" value="1"/>
</dbReference>
<evidence type="ECO:0000256" key="2">
    <source>
        <dbReference type="SAM" id="SignalP"/>
    </source>
</evidence>
<evidence type="ECO:0000313" key="3">
    <source>
        <dbReference type="EMBL" id="MCP8898202.1"/>
    </source>
</evidence>
<dbReference type="Proteomes" id="UP001139319">
    <property type="component" value="Unassembled WGS sequence"/>
</dbReference>
<reference evidence="3" key="2">
    <citation type="submission" date="2023-01" db="EMBL/GenBank/DDBJ databases">
        <title>Gilvimarinus xylanilyticus HB14 isolated from Caulerpa lentillifera aquaculture base in Hainan, China.</title>
        <authorList>
            <person name="Zhang Y.-J."/>
        </authorList>
    </citation>
    <scope>NUCLEOTIDE SEQUENCE</scope>
    <source>
        <strain evidence="3">HB14</strain>
    </source>
</reference>
<gene>
    <name evidence="3" type="ORF">M6D89_02685</name>
</gene>
<dbReference type="EMBL" id="JAMFTH010000001">
    <property type="protein sequence ID" value="MCP8898202.1"/>
    <property type="molecule type" value="Genomic_DNA"/>
</dbReference>
<dbReference type="Pfam" id="PF13517">
    <property type="entry name" value="FG-GAP_3"/>
    <property type="match status" value="2"/>
</dbReference>
<feature type="chain" id="PRO_5040962677" evidence="2">
    <location>
        <begin position="22"/>
        <end position="511"/>
    </location>
</feature>
<dbReference type="InterPro" id="IPR028994">
    <property type="entry name" value="Integrin_alpha_N"/>
</dbReference>
<evidence type="ECO:0000256" key="1">
    <source>
        <dbReference type="ARBA" id="ARBA00022729"/>
    </source>
</evidence>
<dbReference type="Gene3D" id="2.130.10.130">
    <property type="entry name" value="Integrin alpha, N-terminal"/>
    <property type="match status" value="2"/>
</dbReference>
<accession>A0A9X2I3D9</accession>
<dbReference type="SUPFAM" id="SSF69318">
    <property type="entry name" value="Integrin alpha N-terminal domain"/>
    <property type="match status" value="1"/>
</dbReference>
<protein>
    <submittedName>
        <fullName evidence="3">FG-GAP-like repeat-containing protein</fullName>
    </submittedName>
</protein>
<evidence type="ECO:0000313" key="4">
    <source>
        <dbReference type="Proteomes" id="UP001139319"/>
    </source>
</evidence>
<feature type="signal peptide" evidence="2">
    <location>
        <begin position="1"/>
        <end position="21"/>
    </location>
</feature>
<dbReference type="AlphaFoldDB" id="A0A9X2I3D9"/>
<sequence length="511" mass="55923">MKLLRLVFAVWLVSVSLLASAQPKSSKEIVALVQQYCGSCHTAPSPQLLPKASWPPVIDAMAELAERRLGQPFIPPEAQHHIKALYYGSAPEKLAVLPYIDESHPRIRFAPTQLSAPTLVPQIMAITPLPPREDQLRFLVSDAETGELRLLSGKVGDLDAWQEQTVAKIALPVAVDSLDMNGDGLDDLVVADLGELPPNGNPSGRVYLLLNKGKGQYEQRLLVEKLGRVSDINALDLDQDGDIDLAIAVFGGQGKGEILWLENTAKGYQTHQLLGLSGALNIDDTDLNGDGIVDLVTLVAQEHETLIAFMGKGKGVFERQDLVSAGHPMFGATSMSVVDLDRDGDPDILFTNGDAFDTQTDPKPYHGLQWLENKGKMQFAAYDIGRYYGAVNAQATDMDGDGDLDIVASSWVNDWDDPKRNALIWYENNGRQSFTPYPISQAYRGLVPLVVADFSGDGAADILTGSFRMDLLHQGLKRDDNTLSFNLDRSEQGEKSGRLMIFVSQERAEQE</sequence>